<dbReference type="RefSeq" id="WP_282220360.1">
    <property type="nucleotide sequence ID" value="NZ_CP118246.1"/>
</dbReference>
<feature type="domain" description="LysR substrate-binding" evidence="1">
    <location>
        <begin position="2"/>
        <end position="125"/>
    </location>
</feature>
<evidence type="ECO:0000259" key="1">
    <source>
        <dbReference type="Pfam" id="PF03466"/>
    </source>
</evidence>
<dbReference type="EMBL" id="CP118246">
    <property type="protein sequence ID" value="WDR03974.1"/>
    <property type="molecule type" value="Genomic_DNA"/>
</dbReference>
<sequence>MARTGHPIHQCNPTDYAALHRYPWVIYAIDPVYEAETLHTLVERTGVPPQIRARSSSLLAALRLLQEGDYLCMLPDAAVTGMQGESIIPTPLDMGRRSGPSGATFRRAIADYAPMQELLRLCAAHFHPAA</sequence>
<dbReference type="Proteomes" id="UP001220530">
    <property type="component" value="Chromosome"/>
</dbReference>
<accession>A0ABY7YRM1</accession>
<organism evidence="2 3">
    <name type="scientific">Devosia algicola</name>
    <dbReference type="NCBI Taxonomy" id="3026418"/>
    <lineage>
        <taxon>Bacteria</taxon>
        <taxon>Pseudomonadati</taxon>
        <taxon>Pseudomonadota</taxon>
        <taxon>Alphaproteobacteria</taxon>
        <taxon>Hyphomicrobiales</taxon>
        <taxon>Devosiaceae</taxon>
        <taxon>Devosia</taxon>
    </lineage>
</organism>
<name>A0ABY7YRM1_9HYPH</name>
<dbReference type="Gene3D" id="3.40.190.10">
    <property type="entry name" value="Periplasmic binding protein-like II"/>
    <property type="match status" value="1"/>
</dbReference>
<protein>
    <submittedName>
        <fullName evidence="2">LysR substrate-binding domain-containing protein</fullName>
    </submittedName>
</protein>
<dbReference type="InterPro" id="IPR005119">
    <property type="entry name" value="LysR_subst-bd"/>
</dbReference>
<reference evidence="2 3" key="1">
    <citation type="submission" date="2023-02" db="EMBL/GenBank/DDBJ databases">
        <title>Devosia algicola sp. nov., isolated from the phycosphere of marine algae.</title>
        <authorList>
            <person name="Kim J.M."/>
            <person name="Lee J.K."/>
            <person name="Choi B.J."/>
            <person name="Bayburt H."/>
            <person name="Jeon C.O."/>
        </authorList>
    </citation>
    <scope>NUCLEOTIDE SEQUENCE [LARGE SCALE GENOMIC DNA]</scope>
    <source>
        <strain evidence="2 3">G20-9</strain>
    </source>
</reference>
<keyword evidence="3" id="KW-1185">Reference proteome</keyword>
<proteinExistence type="predicted"/>
<dbReference type="SUPFAM" id="SSF53850">
    <property type="entry name" value="Periplasmic binding protein-like II"/>
    <property type="match status" value="1"/>
</dbReference>
<evidence type="ECO:0000313" key="3">
    <source>
        <dbReference type="Proteomes" id="UP001220530"/>
    </source>
</evidence>
<dbReference type="Pfam" id="PF03466">
    <property type="entry name" value="LysR_substrate"/>
    <property type="match status" value="1"/>
</dbReference>
<gene>
    <name evidence="2" type="ORF">PSQ19_08115</name>
</gene>
<evidence type="ECO:0000313" key="2">
    <source>
        <dbReference type="EMBL" id="WDR03974.1"/>
    </source>
</evidence>